<protein>
    <submittedName>
        <fullName evidence="4">Putative oxidoreductase</fullName>
        <ecNumber evidence="4">1.-.-.-</ecNumber>
    </submittedName>
</protein>
<evidence type="ECO:0000313" key="4">
    <source>
        <dbReference type="EMBL" id="TWU23831.1"/>
    </source>
</evidence>
<dbReference type="GO" id="GO:0016020">
    <property type="term" value="C:membrane"/>
    <property type="evidence" value="ECO:0007669"/>
    <property type="project" value="TreeGrafter"/>
</dbReference>
<gene>
    <name evidence="4" type="ORF">Pla144_40070</name>
</gene>
<dbReference type="InterPro" id="IPR020904">
    <property type="entry name" value="Sc_DH/Rdtase_CS"/>
</dbReference>
<dbReference type="PROSITE" id="PS00061">
    <property type="entry name" value="ADH_SHORT"/>
    <property type="match status" value="1"/>
</dbReference>
<dbReference type="RefSeq" id="WP_146452304.1">
    <property type="nucleotide sequence ID" value="NZ_SJPS01000006.1"/>
</dbReference>
<dbReference type="Pfam" id="PF00106">
    <property type="entry name" value="adh_short"/>
    <property type="match status" value="1"/>
</dbReference>
<comment type="similarity">
    <text evidence="1 3">Belongs to the short-chain dehydrogenases/reductases (SDR) family.</text>
</comment>
<sequence>MSYSWQNKICLVTGASSGLGLAIARSLASHGANVLLNARTRATLEQAADLLSATGGSVVALPGDVTSQADVESLAREVEQRFGGLDLLCNCAGRSTRGEVLDTTTANFQELWEVNFLSVVRMTRAFAPMLIERSGHLVNIGSLAGKVAPRYLGAYPASKFALSAYSQQLRLELGPAGLHVLLVCPGPIKRDDAGERYAEKSVGIPDDAQQPGAGAKLRGIDPDWLAERILTACEGRHSELVVPWKVRWLLALAQLSPSWGDWLLKKATSG</sequence>
<dbReference type="PANTHER" id="PTHR44196">
    <property type="entry name" value="DEHYDROGENASE/REDUCTASE SDR FAMILY MEMBER 7B"/>
    <property type="match status" value="1"/>
</dbReference>
<dbReference type="InterPro" id="IPR036291">
    <property type="entry name" value="NAD(P)-bd_dom_sf"/>
</dbReference>
<name>A0A5C6CKK8_9BACT</name>
<dbReference type="GO" id="GO:0016491">
    <property type="term" value="F:oxidoreductase activity"/>
    <property type="evidence" value="ECO:0007669"/>
    <property type="project" value="UniProtKB-KW"/>
</dbReference>
<dbReference type="PRINTS" id="PR00081">
    <property type="entry name" value="GDHRDH"/>
</dbReference>
<dbReference type="PANTHER" id="PTHR44196:SF1">
    <property type="entry name" value="DEHYDROGENASE_REDUCTASE SDR FAMILY MEMBER 7B"/>
    <property type="match status" value="1"/>
</dbReference>
<dbReference type="Proteomes" id="UP000318437">
    <property type="component" value="Unassembled WGS sequence"/>
</dbReference>
<dbReference type="EC" id="1.-.-.-" evidence="4"/>
<accession>A0A5C6CKK8</accession>
<dbReference type="PRINTS" id="PR00080">
    <property type="entry name" value="SDRFAMILY"/>
</dbReference>
<dbReference type="SUPFAM" id="SSF51735">
    <property type="entry name" value="NAD(P)-binding Rossmann-fold domains"/>
    <property type="match status" value="1"/>
</dbReference>
<evidence type="ECO:0000256" key="1">
    <source>
        <dbReference type="ARBA" id="ARBA00006484"/>
    </source>
</evidence>
<evidence type="ECO:0000256" key="2">
    <source>
        <dbReference type="ARBA" id="ARBA00023002"/>
    </source>
</evidence>
<keyword evidence="5" id="KW-1185">Reference proteome</keyword>
<dbReference type="OrthoDB" id="151996at2"/>
<dbReference type="AlphaFoldDB" id="A0A5C6CKK8"/>
<evidence type="ECO:0000256" key="3">
    <source>
        <dbReference type="RuleBase" id="RU000363"/>
    </source>
</evidence>
<dbReference type="InterPro" id="IPR002347">
    <property type="entry name" value="SDR_fam"/>
</dbReference>
<evidence type="ECO:0000313" key="5">
    <source>
        <dbReference type="Proteomes" id="UP000318437"/>
    </source>
</evidence>
<dbReference type="EMBL" id="SJPS01000006">
    <property type="protein sequence ID" value="TWU23831.1"/>
    <property type="molecule type" value="Genomic_DNA"/>
</dbReference>
<organism evidence="4 5">
    <name type="scientific">Bythopirellula polymerisocia</name>
    <dbReference type="NCBI Taxonomy" id="2528003"/>
    <lineage>
        <taxon>Bacteria</taxon>
        <taxon>Pseudomonadati</taxon>
        <taxon>Planctomycetota</taxon>
        <taxon>Planctomycetia</taxon>
        <taxon>Pirellulales</taxon>
        <taxon>Lacipirellulaceae</taxon>
        <taxon>Bythopirellula</taxon>
    </lineage>
</organism>
<keyword evidence="2 4" id="KW-0560">Oxidoreductase</keyword>
<comment type="caution">
    <text evidence="4">The sequence shown here is derived from an EMBL/GenBank/DDBJ whole genome shotgun (WGS) entry which is preliminary data.</text>
</comment>
<reference evidence="4 5" key="1">
    <citation type="submission" date="2019-02" db="EMBL/GenBank/DDBJ databases">
        <title>Deep-cultivation of Planctomycetes and their phenomic and genomic characterization uncovers novel biology.</title>
        <authorList>
            <person name="Wiegand S."/>
            <person name="Jogler M."/>
            <person name="Boedeker C."/>
            <person name="Pinto D."/>
            <person name="Vollmers J."/>
            <person name="Rivas-Marin E."/>
            <person name="Kohn T."/>
            <person name="Peeters S.H."/>
            <person name="Heuer A."/>
            <person name="Rast P."/>
            <person name="Oberbeckmann S."/>
            <person name="Bunk B."/>
            <person name="Jeske O."/>
            <person name="Meyerdierks A."/>
            <person name="Storesund J.E."/>
            <person name="Kallscheuer N."/>
            <person name="Luecker S."/>
            <person name="Lage O.M."/>
            <person name="Pohl T."/>
            <person name="Merkel B.J."/>
            <person name="Hornburger P."/>
            <person name="Mueller R.-W."/>
            <person name="Bruemmer F."/>
            <person name="Labrenz M."/>
            <person name="Spormann A.M."/>
            <person name="Op Den Camp H."/>
            <person name="Overmann J."/>
            <person name="Amann R."/>
            <person name="Jetten M.S.M."/>
            <person name="Mascher T."/>
            <person name="Medema M.H."/>
            <person name="Devos D.P."/>
            <person name="Kaster A.-K."/>
            <person name="Ovreas L."/>
            <person name="Rohde M."/>
            <person name="Galperin M.Y."/>
            <person name="Jogler C."/>
        </authorList>
    </citation>
    <scope>NUCLEOTIDE SEQUENCE [LARGE SCALE GENOMIC DNA]</scope>
    <source>
        <strain evidence="4 5">Pla144</strain>
    </source>
</reference>
<proteinExistence type="inferred from homology"/>
<dbReference type="Gene3D" id="3.40.50.720">
    <property type="entry name" value="NAD(P)-binding Rossmann-like Domain"/>
    <property type="match status" value="1"/>
</dbReference>